<protein>
    <submittedName>
        <fullName evidence="2">Transporter substrate-binding domain-containing protein</fullName>
    </submittedName>
</protein>
<dbReference type="EMBL" id="BAABLV010000041">
    <property type="protein sequence ID" value="GAA4907110.1"/>
    <property type="molecule type" value="Genomic_DNA"/>
</dbReference>
<dbReference type="Pfam" id="PF00497">
    <property type="entry name" value="SBP_bac_3"/>
    <property type="match status" value="1"/>
</dbReference>
<gene>
    <name evidence="2" type="ORF">GCM10025789_28270</name>
</gene>
<accession>A0ABP9FPQ5</accession>
<sequence length="159" mass="16807">MNVVLRLVSAGLVVLVAGCSEPEYPRDPEDTLVRAIDGGLTVGVSAHPPHVEVSDEGEVTGPEADIVTGWAESIGAEVEWVEGAESELMEKIKLGELDMVVGGLAATVPWTTHAALTRPYGTTTGPDGKQVKLVLATRMGENALLSSVERYFIEEGLKP</sequence>
<name>A0ABP9FPQ5_9ACTN</name>
<evidence type="ECO:0000313" key="2">
    <source>
        <dbReference type="EMBL" id="GAA4907110.1"/>
    </source>
</evidence>
<dbReference type="RefSeq" id="WP_345583987.1">
    <property type="nucleotide sequence ID" value="NZ_BAABLV010000041.1"/>
</dbReference>
<dbReference type="Gene3D" id="3.40.190.10">
    <property type="entry name" value="Periplasmic binding protein-like II"/>
    <property type="match status" value="1"/>
</dbReference>
<dbReference type="InterPro" id="IPR001638">
    <property type="entry name" value="Solute-binding_3/MltF_N"/>
</dbReference>
<organism evidence="2 3">
    <name type="scientific">Tessaracoccus lubricantis</name>
    <dbReference type="NCBI Taxonomy" id="545543"/>
    <lineage>
        <taxon>Bacteria</taxon>
        <taxon>Bacillati</taxon>
        <taxon>Actinomycetota</taxon>
        <taxon>Actinomycetes</taxon>
        <taxon>Propionibacteriales</taxon>
        <taxon>Propionibacteriaceae</taxon>
        <taxon>Tessaracoccus</taxon>
    </lineage>
</organism>
<feature type="domain" description="Solute-binding protein family 3/N-terminal" evidence="1">
    <location>
        <begin position="40"/>
        <end position="123"/>
    </location>
</feature>
<evidence type="ECO:0000259" key="1">
    <source>
        <dbReference type="Pfam" id="PF00497"/>
    </source>
</evidence>
<comment type="caution">
    <text evidence="2">The sequence shown here is derived from an EMBL/GenBank/DDBJ whole genome shotgun (WGS) entry which is preliminary data.</text>
</comment>
<keyword evidence="3" id="KW-1185">Reference proteome</keyword>
<dbReference type="PROSITE" id="PS51257">
    <property type="entry name" value="PROKAR_LIPOPROTEIN"/>
    <property type="match status" value="1"/>
</dbReference>
<dbReference type="SUPFAM" id="SSF53850">
    <property type="entry name" value="Periplasmic binding protein-like II"/>
    <property type="match status" value="1"/>
</dbReference>
<proteinExistence type="predicted"/>
<dbReference type="Proteomes" id="UP001501521">
    <property type="component" value="Unassembled WGS sequence"/>
</dbReference>
<evidence type="ECO:0000313" key="3">
    <source>
        <dbReference type="Proteomes" id="UP001501521"/>
    </source>
</evidence>
<reference evidence="3" key="1">
    <citation type="journal article" date="2019" name="Int. J. Syst. Evol. Microbiol.">
        <title>The Global Catalogue of Microorganisms (GCM) 10K type strain sequencing project: providing services to taxonomists for standard genome sequencing and annotation.</title>
        <authorList>
            <consortium name="The Broad Institute Genomics Platform"/>
            <consortium name="The Broad Institute Genome Sequencing Center for Infectious Disease"/>
            <person name="Wu L."/>
            <person name="Ma J."/>
        </authorList>
    </citation>
    <scope>NUCLEOTIDE SEQUENCE [LARGE SCALE GENOMIC DNA]</scope>
    <source>
        <strain evidence="3">JCM 19125</strain>
    </source>
</reference>